<evidence type="ECO:0000313" key="2">
    <source>
        <dbReference type="Proteomes" id="UP001218218"/>
    </source>
</evidence>
<protein>
    <submittedName>
        <fullName evidence="1">Uncharacterized protein</fullName>
    </submittedName>
</protein>
<proteinExistence type="predicted"/>
<dbReference type="Proteomes" id="UP001218218">
    <property type="component" value="Unassembled WGS sequence"/>
</dbReference>
<keyword evidence="2" id="KW-1185">Reference proteome</keyword>
<sequence>MSTQDHDKNVTALFNFLLLPAEPGLTEPPPIPLNLDGLPAAVYLDAAIHYVDQYPFNREFHKYTKTRVRYSYTADSECKEKARTYLQACINVDRSALAPLRTSDSYDAVHEQQEFVRKTIFPRRWKLEELASEMLALVELVRSETRTASAVLTPVDTGLPRNPTVVDQVKVRDENCRLTGVGRVKSGTTAEELFQRRQVRRATVSKLYVVHGLPFQMSNTSFALVEALTGIKCEAWVADSIENAFLAQLYVHELFGSFRIYLEWTADRQVQCILSK</sequence>
<dbReference type="EMBL" id="JARIHO010000002">
    <property type="protein sequence ID" value="KAJ7366505.1"/>
    <property type="molecule type" value="Genomic_DNA"/>
</dbReference>
<dbReference type="AlphaFoldDB" id="A0AAD7AS11"/>
<reference evidence="1" key="1">
    <citation type="submission" date="2023-03" db="EMBL/GenBank/DDBJ databases">
        <title>Massive genome expansion in bonnet fungi (Mycena s.s.) driven by repeated elements and novel gene families across ecological guilds.</title>
        <authorList>
            <consortium name="Lawrence Berkeley National Laboratory"/>
            <person name="Harder C.B."/>
            <person name="Miyauchi S."/>
            <person name="Viragh M."/>
            <person name="Kuo A."/>
            <person name="Thoen E."/>
            <person name="Andreopoulos B."/>
            <person name="Lu D."/>
            <person name="Skrede I."/>
            <person name="Drula E."/>
            <person name="Henrissat B."/>
            <person name="Morin E."/>
            <person name="Kohler A."/>
            <person name="Barry K."/>
            <person name="LaButti K."/>
            <person name="Morin E."/>
            <person name="Salamov A."/>
            <person name="Lipzen A."/>
            <person name="Mereny Z."/>
            <person name="Hegedus B."/>
            <person name="Baldrian P."/>
            <person name="Stursova M."/>
            <person name="Weitz H."/>
            <person name="Taylor A."/>
            <person name="Grigoriev I.V."/>
            <person name="Nagy L.G."/>
            <person name="Martin F."/>
            <person name="Kauserud H."/>
        </authorList>
    </citation>
    <scope>NUCLEOTIDE SEQUENCE</scope>
    <source>
        <strain evidence="1">CBHHK002</strain>
    </source>
</reference>
<evidence type="ECO:0000313" key="1">
    <source>
        <dbReference type="EMBL" id="KAJ7366505.1"/>
    </source>
</evidence>
<gene>
    <name evidence="1" type="ORF">DFH08DRAFT_168740</name>
</gene>
<organism evidence="1 2">
    <name type="scientific">Mycena albidolilacea</name>
    <dbReference type="NCBI Taxonomy" id="1033008"/>
    <lineage>
        <taxon>Eukaryota</taxon>
        <taxon>Fungi</taxon>
        <taxon>Dikarya</taxon>
        <taxon>Basidiomycota</taxon>
        <taxon>Agaricomycotina</taxon>
        <taxon>Agaricomycetes</taxon>
        <taxon>Agaricomycetidae</taxon>
        <taxon>Agaricales</taxon>
        <taxon>Marasmiineae</taxon>
        <taxon>Mycenaceae</taxon>
        <taxon>Mycena</taxon>
    </lineage>
</organism>
<comment type="caution">
    <text evidence="1">The sequence shown here is derived from an EMBL/GenBank/DDBJ whole genome shotgun (WGS) entry which is preliminary data.</text>
</comment>
<accession>A0AAD7AS11</accession>
<name>A0AAD7AS11_9AGAR</name>